<reference evidence="3 4" key="1">
    <citation type="submission" date="2016-10" db="EMBL/GenBank/DDBJ databases">
        <title>Draft Genome sequence of Alkanindiges sp. strain H1.</title>
        <authorList>
            <person name="Subhash Y."/>
            <person name="Lee S."/>
        </authorList>
    </citation>
    <scope>NUCLEOTIDE SEQUENCE [LARGE SCALE GENOMIC DNA]</scope>
    <source>
        <strain evidence="3 4">H1</strain>
    </source>
</reference>
<gene>
    <name evidence="3" type="ORF">BKE30_02610</name>
</gene>
<sequence length="138" mass="15274">MHSYKNYFTALSLCSSVILLTACGGSSSTNTSNETTNPDIKPQPFQSSFSSTLIVEEKSTNASKKYEIQSKSTNEKDSVLAYSVITELGNTLQNSTDQGDIQNPRLNQMMRFALGENSNTFNLDIQYNPLLKKVTFLP</sequence>
<organism evidence="3 4">
    <name type="scientific">Alkanindiges hydrocarboniclasticus</name>
    <dbReference type="NCBI Taxonomy" id="1907941"/>
    <lineage>
        <taxon>Bacteria</taxon>
        <taxon>Pseudomonadati</taxon>
        <taxon>Pseudomonadota</taxon>
        <taxon>Gammaproteobacteria</taxon>
        <taxon>Moraxellales</taxon>
        <taxon>Moraxellaceae</taxon>
        <taxon>Alkanindiges</taxon>
    </lineage>
</organism>
<keyword evidence="4" id="KW-1185">Reference proteome</keyword>
<comment type="caution">
    <text evidence="3">The sequence shown here is derived from an EMBL/GenBank/DDBJ whole genome shotgun (WGS) entry which is preliminary data.</text>
</comment>
<name>A0A1S8CWP7_9GAMM</name>
<feature type="signal peptide" evidence="2">
    <location>
        <begin position="1"/>
        <end position="21"/>
    </location>
</feature>
<evidence type="ECO:0008006" key="5">
    <source>
        <dbReference type="Google" id="ProtNLM"/>
    </source>
</evidence>
<feature type="region of interest" description="Disordered" evidence="1">
    <location>
        <begin position="27"/>
        <end position="46"/>
    </location>
</feature>
<feature type="chain" id="PRO_5012504045" description="Lipoprotein" evidence="2">
    <location>
        <begin position="22"/>
        <end position="138"/>
    </location>
</feature>
<keyword evidence="2" id="KW-0732">Signal</keyword>
<dbReference type="Proteomes" id="UP000192132">
    <property type="component" value="Unassembled WGS sequence"/>
</dbReference>
<dbReference type="AlphaFoldDB" id="A0A1S8CWP7"/>
<dbReference type="EMBL" id="MLCN01000007">
    <property type="protein sequence ID" value="ONG41749.1"/>
    <property type="molecule type" value="Genomic_DNA"/>
</dbReference>
<dbReference type="RefSeq" id="WP_076877121.1">
    <property type="nucleotide sequence ID" value="NZ_MLCN01000007.1"/>
</dbReference>
<proteinExistence type="predicted"/>
<evidence type="ECO:0000256" key="1">
    <source>
        <dbReference type="SAM" id="MobiDB-lite"/>
    </source>
</evidence>
<evidence type="ECO:0000313" key="4">
    <source>
        <dbReference type="Proteomes" id="UP000192132"/>
    </source>
</evidence>
<evidence type="ECO:0000313" key="3">
    <source>
        <dbReference type="EMBL" id="ONG41749.1"/>
    </source>
</evidence>
<dbReference type="PROSITE" id="PS51257">
    <property type="entry name" value="PROKAR_LIPOPROTEIN"/>
    <property type="match status" value="1"/>
</dbReference>
<feature type="compositionally biased region" description="Low complexity" evidence="1">
    <location>
        <begin position="27"/>
        <end position="37"/>
    </location>
</feature>
<protein>
    <recommendedName>
        <fullName evidence="5">Lipoprotein</fullName>
    </recommendedName>
</protein>
<accession>A0A1S8CWP7</accession>
<evidence type="ECO:0000256" key="2">
    <source>
        <dbReference type="SAM" id="SignalP"/>
    </source>
</evidence>